<feature type="domain" description="Sodium/calcium exchanger membrane region" evidence="9">
    <location>
        <begin position="900"/>
        <end position="1059"/>
    </location>
</feature>
<feature type="transmembrane region" description="Helical" evidence="8">
    <location>
        <begin position="867"/>
        <end position="885"/>
    </location>
</feature>
<evidence type="ECO:0000313" key="10">
    <source>
        <dbReference type="EMBL" id="CAF9924668.1"/>
    </source>
</evidence>
<comment type="caution">
    <text evidence="10">The sequence shown here is derived from an EMBL/GenBank/DDBJ whole genome shotgun (WGS) entry which is preliminary data.</text>
</comment>
<feature type="transmembrane region" description="Helical" evidence="8">
    <location>
        <begin position="72"/>
        <end position="89"/>
    </location>
</feature>
<evidence type="ECO:0000256" key="6">
    <source>
        <dbReference type="ARBA" id="ARBA00023136"/>
    </source>
</evidence>
<dbReference type="InterPro" id="IPR051359">
    <property type="entry name" value="CaCA_antiporter"/>
</dbReference>
<dbReference type="Gene3D" id="1.20.1420.30">
    <property type="entry name" value="NCX, central ion-binding region"/>
    <property type="match status" value="2"/>
</dbReference>
<keyword evidence="3" id="KW-0813">Transport</keyword>
<keyword evidence="11" id="KW-1185">Reference proteome</keyword>
<feature type="compositionally biased region" description="Polar residues" evidence="7">
    <location>
        <begin position="557"/>
        <end position="573"/>
    </location>
</feature>
<dbReference type="PANTHER" id="PTHR12266">
    <property type="entry name" value="NA+/CA2+ K+ INDEPENDENT EXCHANGER"/>
    <property type="match status" value="1"/>
</dbReference>
<dbReference type="GO" id="GO:0008324">
    <property type="term" value="F:monoatomic cation transmembrane transporter activity"/>
    <property type="evidence" value="ECO:0007669"/>
    <property type="project" value="TreeGrafter"/>
</dbReference>
<keyword evidence="5 8" id="KW-1133">Transmembrane helix</keyword>
<dbReference type="InterPro" id="IPR044880">
    <property type="entry name" value="NCX_ion-bd_dom_sf"/>
</dbReference>
<proteinExistence type="inferred from homology"/>
<feature type="transmembrane region" description="Helical" evidence="8">
    <location>
        <begin position="897"/>
        <end position="914"/>
    </location>
</feature>
<evidence type="ECO:0000256" key="3">
    <source>
        <dbReference type="ARBA" id="ARBA00022448"/>
    </source>
</evidence>
<feature type="compositionally biased region" description="Pro residues" evidence="7">
    <location>
        <begin position="809"/>
        <end position="825"/>
    </location>
</feature>
<feature type="transmembrane region" description="Helical" evidence="8">
    <location>
        <begin position="234"/>
        <end position="255"/>
    </location>
</feature>
<evidence type="ECO:0000256" key="7">
    <source>
        <dbReference type="SAM" id="MobiDB-lite"/>
    </source>
</evidence>
<evidence type="ECO:0000259" key="9">
    <source>
        <dbReference type="Pfam" id="PF01699"/>
    </source>
</evidence>
<feature type="transmembrane region" description="Helical" evidence="8">
    <location>
        <begin position="1046"/>
        <end position="1069"/>
    </location>
</feature>
<protein>
    <recommendedName>
        <fullName evidence="9">Sodium/calcium exchanger membrane region domain-containing protein</fullName>
    </recommendedName>
</protein>
<evidence type="ECO:0000313" key="11">
    <source>
        <dbReference type="Proteomes" id="UP000664521"/>
    </source>
</evidence>
<feature type="region of interest" description="Disordered" evidence="7">
    <location>
        <begin position="545"/>
        <end position="678"/>
    </location>
</feature>
<dbReference type="OrthoDB" id="407410at2759"/>
<dbReference type="GO" id="GO:0016020">
    <property type="term" value="C:membrane"/>
    <property type="evidence" value="ECO:0007669"/>
    <property type="project" value="UniProtKB-SubCell"/>
</dbReference>
<feature type="compositionally biased region" description="Acidic residues" evidence="7">
    <location>
        <begin position="386"/>
        <end position="395"/>
    </location>
</feature>
<feature type="region of interest" description="Disordered" evidence="7">
    <location>
        <begin position="376"/>
        <end position="395"/>
    </location>
</feature>
<feature type="region of interest" description="Disordered" evidence="7">
    <location>
        <begin position="339"/>
        <end position="364"/>
    </location>
</feature>
<name>A0A8H3IMP2_9LECA</name>
<organism evidence="10 11">
    <name type="scientific">Heterodermia speciosa</name>
    <dbReference type="NCBI Taxonomy" id="116794"/>
    <lineage>
        <taxon>Eukaryota</taxon>
        <taxon>Fungi</taxon>
        <taxon>Dikarya</taxon>
        <taxon>Ascomycota</taxon>
        <taxon>Pezizomycotina</taxon>
        <taxon>Lecanoromycetes</taxon>
        <taxon>OSLEUM clade</taxon>
        <taxon>Lecanoromycetidae</taxon>
        <taxon>Caliciales</taxon>
        <taxon>Physciaceae</taxon>
        <taxon>Heterodermia</taxon>
    </lineage>
</organism>
<feature type="compositionally biased region" description="Acidic residues" evidence="7">
    <location>
        <begin position="339"/>
        <end position="352"/>
    </location>
</feature>
<gene>
    <name evidence="10" type="ORF">HETSPECPRED_005649</name>
</gene>
<feature type="domain" description="Sodium/calcium exchanger membrane region" evidence="9">
    <location>
        <begin position="171"/>
        <end position="309"/>
    </location>
</feature>
<feature type="transmembrane region" description="Helical" evidence="8">
    <location>
        <begin position="267"/>
        <end position="285"/>
    </location>
</feature>
<feature type="transmembrane region" description="Helical" evidence="8">
    <location>
        <begin position="962"/>
        <end position="989"/>
    </location>
</feature>
<keyword evidence="4 8" id="KW-0812">Transmembrane</keyword>
<evidence type="ECO:0000256" key="5">
    <source>
        <dbReference type="ARBA" id="ARBA00022989"/>
    </source>
</evidence>
<accession>A0A8H3IMP2</accession>
<feature type="compositionally biased region" description="Acidic residues" evidence="7">
    <location>
        <begin position="754"/>
        <end position="765"/>
    </location>
</feature>
<feature type="transmembrane region" description="Helical" evidence="8">
    <location>
        <begin position="195"/>
        <end position="214"/>
    </location>
</feature>
<keyword evidence="6 8" id="KW-0472">Membrane</keyword>
<dbReference type="PANTHER" id="PTHR12266:SF0">
    <property type="entry name" value="MITOCHONDRIAL SODIUM_CALCIUM EXCHANGER PROTEIN"/>
    <property type="match status" value="1"/>
</dbReference>
<feature type="transmembrane region" description="Helical" evidence="8">
    <location>
        <begin position="920"/>
        <end position="942"/>
    </location>
</feature>
<feature type="transmembrane region" description="Helical" evidence="8">
    <location>
        <begin position="291"/>
        <end position="315"/>
    </location>
</feature>
<feature type="transmembrane region" description="Helical" evidence="8">
    <location>
        <begin position="164"/>
        <end position="183"/>
    </location>
</feature>
<dbReference type="Pfam" id="PF01699">
    <property type="entry name" value="Na_Ca_ex"/>
    <property type="match status" value="2"/>
</dbReference>
<evidence type="ECO:0000256" key="2">
    <source>
        <dbReference type="ARBA" id="ARBA00008170"/>
    </source>
</evidence>
<comment type="subcellular location">
    <subcellularLocation>
        <location evidence="1">Membrane</location>
        <topology evidence="1">Multi-pass membrane protein</topology>
    </subcellularLocation>
</comment>
<dbReference type="AlphaFoldDB" id="A0A8H3IMP2"/>
<dbReference type="InterPro" id="IPR004837">
    <property type="entry name" value="NaCa_Exmemb"/>
</dbReference>
<dbReference type="EMBL" id="CAJPDS010000036">
    <property type="protein sequence ID" value="CAF9924668.1"/>
    <property type="molecule type" value="Genomic_DNA"/>
</dbReference>
<evidence type="ECO:0000256" key="4">
    <source>
        <dbReference type="ARBA" id="ARBA00022692"/>
    </source>
</evidence>
<feature type="transmembrane region" description="Helical" evidence="8">
    <location>
        <begin position="836"/>
        <end position="855"/>
    </location>
</feature>
<dbReference type="Proteomes" id="UP000664521">
    <property type="component" value="Unassembled WGS sequence"/>
</dbReference>
<dbReference type="GO" id="GO:0006874">
    <property type="term" value="P:intracellular calcium ion homeostasis"/>
    <property type="evidence" value="ECO:0007669"/>
    <property type="project" value="TreeGrafter"/>
</dbReference>
<sequence>MNKAMRPLTSTSTASWPRYHDSYLKQLPQSFLAFSYLSYDASTMAVSPKVSPPMRQTGMTPVKRQKYRAARAFYLVLLVLSALTAWTLIADRTERSRGSGDGRISRRAEMDTIHDTKKDDVECRLVHQATDMCAFVRQNCPDEEAGLFSYLQLYYCKLPKAKPIAFVILVVWLGLLFSTIGIAASDFFCINLSTIASILGMSESMAGVTFLAFGNGSPDVFSTFAAMKSHSGSLAIGELIGAAGFITAVVAGSMALVRPFRVARKSFIRDVGFFIVAASFSMVFLADGHLHVWECAVMVAFYLFYVATVVIWHWYLSHRGNWKRREAAARGHFHIPGSEEAEVEPYHDEEEDRSASARSRAPSRGISADDFAALERGNSSLLGPPDDMDPDEDDETRDRWLAEISSNMRISRPGPHSRRNTHNPIRPSLVGALEFRAVLSSLQKSRNLQTIPINLRRYSDDPTYTLAQQSDRHSTVSNPEINHDIIDAHTVAGNDSLRPSADLDRNGGAARVRAVSANDAAGLRLDPDAFQRHSVPNIDLLGPSPPGTAGLDINHAGPTTTSRQISGPSTPLLSIQPPHGDFGYLATSPGAISSPDMRSPHFLAPPGESIPSFSDPPAPGDRTGSSKDRLAQQVPIFLPRPSKTQLSSPASPFPEYHDDPNHQAPSRAPSILLPPPSIGSETTFHNNNVFYEADGKPIRWWPYKVLPSPQVLASTLFPTIYSWKDKNIWEKLLGVVAAPSVFLLAITLPVVESEKEDEDIPETLDPDPGLLSPEYTRSRSQSTAIAILPPDSPTSNAANSDTGHENPSPTTPLPPPSFKTPPPQTTPSSPKNWNRWLVATQIFTAPLFIVLILWANNTPANPHLLLHSLYSLLASTLALLPLLLLTTPSQPPRSRPLLCFLGFTVSIAWISTIASEVVGVLKALGVILGITDAILGLTLFAVGNSLGDLVADITVARLGYPVMALSACFGGPMLNILLGIGLSGLYMTVTGGRKWGEKHPGREIKYKPYAIEVSGTLVISGVTLLVTLLGLLVAVPLNKWWMDRRIGWGLVALWGVSTVGNVAVEIAGWGREIS</sequence>
<comment type="similarity">
    <text evidence="2">Belongs to the Ca(2+):cation antiporter (CaCA) (TC 2.A.19) family.</text>
</comment>
<feature type="transmembrane region" description="Helical" evidence="8">
    <location>
        <begin position="1009"/>
        <end position="1034"/>
    </location>
</feature>
<evidence type="ECO:0000256" key="8">
    <source>
        <dbReference type="SAM" id="Phobius"/>
    </source>
</evidence>
<evidence type="ECO:0000256" key="1">
    <source>
        <dbReference type="ARBA" id="ARBA00004141"/>
    </source>
</evidence>
<reference evidence="10" key="1">
    <citation type="submission" date="2021-03" db="EMBL/GenBank/DDBJ databases">
        <authorList>
            <person name="Tagirdzhanova G."/>
        </authorList>
    </citation>
    <scope>NUCLEOTIDE SEQUENCE</scope>
</reference>
<feature type="region of interest" description="Disordered" evidence="7">
    <location>
        <begin position="754"/>
        <end position="831"/>
    </location>
</feature>